<feature type="transmembrane region" description="Helical" evidence="2">
    <location>
        <begin position="245"/>
        <end position="262"/>
    </location>
</feature>
<dbReference type="PANTHER" id="PTHR36927:SF1">
    <property type="entry name" value="MDO-LIKE PROTEIN"/>
    <property type="match status" value="1"/>
</dbReference>
<keyword evidence="2" id="KW-0812">Transmembrane</keyword>
<keyword evidence="2" id="KW-0472">Membrane</keyword>
<organism evidence="4 5">
    <name type="scientific">Roseimaritima ulvae</name>
    <dbReference type="NCBI Taxonomy" id="980254"/>
    <lineage>
        <taxon>Bacteria</taxon>
        <taxon>Pseudomonadati</taxon>
        <taxon>Planctomycetota</taxon>
        <taxon>Planctomycetia</taxon>
        <taxon>Pirellulales</taxon>
        <taxon>Pirellulaceae</taxon>
        <taxon>Roseimaritima</taxon>
    </lineage>
</organism>
<evidence type="ECO:0000256" key="2">
    <source>
        <dbReference type="SAM" id="Phobius"/>
    </source>
</evidence>
<gene>
    <name evidence="4" type="ORF">UC8_07960</name>
</gene>
<keyword evidence="2" id="KW-1133">Transmembrane helix</keyword>
<feature type="transmembrane region" description="Helical" evidence="2">
    <location>
        <begin position="373"/>
        <end position="392"/>
    </location>
</feature>
<dbReference type="RefSeq" id="WP_162275996.1">
    <property type="nucleotide sequence ID" value="NZ_CP042914.1"/>
</dbReference>
<dbReference type="Pfam" id="PF01757">
    <property type="entry name" value="Acyl_transf_3"/>
    <property type="match status" value="1"/>
</dbReference>
<reference evidence="4 5" key="1">
    <citation type="submission" date="2019-08" db="EMBL/GenBank/DDBJ databases">
        <title>Deep-cultivation of Planctomycetes and their phenomic and genomic characterization uncovers novel biology.</title>
        <authorList>
            <person name="Wiegand S."/>
            <person name="Jogler M."/>
            <person name="Boedeker C."/>
            <person name="Pinto D."/>
            <person name="Vollmers J."/>
            <person name="Rivas-Marin E."/>
            <person name="Kohn T."/>
            <person name="Peeters S.H."/>
            <person name="Heuer A."/>
            <person name="Rast P."/>
            <person name="Oberbeckmann S."/>
            <person name="Bunk B."/>
            <person name="Jeske O."/>
            <person name="Meyerdierks A."/>
            <person name="Storesund J.E."/>
            <person name="Kallscheuer N."/>
            <person name="Luecker S."/>
            <person name="Lage O.M."/>
            <person name="Pohl T."/>
            <person name="Merkel B.J."/>
            <person name="Hornburger P."/>
            <person name="Mueller R.-W."/>
            <person name="Bruemmer F."/>
            <person name="Labrenz M."/>
            <person name="Spormann A.M."/>
            <person name="Op den Camp H."/>
            <person name="Overmann J."/>
            <person name="Amann R."/>
            <person name="Jetten M.S.M."/>
            <person name="Mascher T."/>
            <person name="Medema M.H."/>
            <person name="Devos D.P."/>
            <person name="Kaster A.-K."/>
            <person name="Ovreas L."/>
            <person name="Rohde M."/>
            <person name="Galperin M.Y."/>
            <person name="Jogler C."/>
        </authorList>
    </citation>
    <scope>NUCLEOTIDE SEQUENCE [LARGE SCALE GENOMIC DNA]</scope>
    <source>
        <strain evidence="4 5">UC8</strain>
    </source>
</reference>
<dbReference type="InterPro" id="IPR050623">
    <property type="entry name" value="Glucan_succinyl_AcylTrfase"/>
</dbReference>
<feature type="domain" description="Acyltransferase 3" evidence="3">
    <location>
        <begin position="37"/>
        <end position="386"/>
    </location>
</feature>
<feature type="transmembrane region" description="Helical" evidence="2">
    <location>
        <begin position="40"/>
        <end position="60"/>
    </location>
</feature>
<evidence type="ECO:0000313" key="4">
    <source>
        <dbReference type="EMBL" id="QEG38838.1"/>
    </source>
</evidence>
<evidence type="ECO:0000313" key="5">
    <source>
        <dbReference type="Proteomes" id="UP000325286"/>
    </source>
</evidence>
<dbReference type="AlphaFoldDB" id="A0A5B9QIJ6"/>
<feature type="transmembrane region" description="Helical" evidence="2">
    <location>
        <begin position="299"/>
        <end position="325"/>
    </location>
</feature>
<sequence>MSSPQPAMPAPRVLAGTTSATAAHTPTPLAAGERLTAFEWLRAGAGLGVVLLHACVPYLTHPMQFLAWPVQDRASSLVNGLFWTIELLIMPVFLVIAGFFAVRSLAGRSRIAFLKHRAARLLLPLAVVGAVILPLDLYSWLLGWVVEGQIDFRKMQSLKFAAGMDDHLWGLSHLWFLQYLFLYCAVYAGCHALWPASLHSLSARYLLRRTTLLGLLAAGAITLTIAPEVVFGFQHDFLPFASKWIYHGTFFAGGIWLAIYDTSLRKTRRLGRRMLLLGAMSATASLVAGMRYLEGSSDPGLRLLLGCSTTIAAWALTMGLVGLALRYATTTNRVISYLAAASFWIYLVHHPLVGLIHTDLKILLPDAWPLAKALTAMALTTLWCLASFEVLVRRTALGRLLGVRQPPRMPKVAESESKNQPVTMPIRRAA</sequence>
<keyword evidence="5" id="KW-1185">Reference proteome</keyword>
<dbReference type="EMBL" id="CP042914">
    <property type="protein sequence ID" value="QEG38838.1"/>
    <property type="molecule type" value="Genomic_DNA"/>
</dbReference>
<dbReference type="Proteomes" id="UP000325286">
    <property type="component" value="Chromosome"/>
</dbReference>
<name>A0A5B9QIJ6_9BACT</name>
<proteinExistence type="predicted"/>
<feature type="transmembrane region" description="Helical" evidence="2">
    <location>
        <begin position="206"/>
        <end position="225"/>
    </location>
</feature>
<feature type="transmembrane region" description="Helical" evidence="2">
    <location>
        <begin position="334"/>
        <end position="353"/>
    </location>
</feature>
<accession>A0A5B9QIJ6</accession>
<dbReference type="InterPro" id="IPR002656">
    <property type="entry name" value="Acyl_transf_3_dom"/>
</dbReference>
<protein>
    <submittedName>
        <fullName evidence="4">Glucans biosynthesis protein</fullName>
    </submittedName>
</protein>
<feature type="transmembrane region" description="Helical" evidence="2">
    <location>
        <begin position="174"/>
        <end position="194"/>
    </location>
</feature>
<dbReference type="PANTHER" id="PTHR36927">
    <property type="entry name" value="BLR4337 PROTEIN"/>
    <property type="match status" value="1"/>
</dbReference>
<evidence type="ECO:0000256" key="1">
    <source>
        <dbReference type="SAM" id="MobiDB-lite"/>
    </source>
</evidence>
<feature type="transmembrane region" description="Helical" evidence="2">
    <location>
        <begin position="80"/>
        <end position="102"/>
    </location>
</feature>
<dbReference type="GO" id="GO:0016747">
    <property type="term" value="F:acyltransferase activity, transferring groups other than amino-acyl groups"/>
    <property type="evidence" value="ECO:0007669"/>
    <property type="project" value="InterPro"/>
</dbReference>
<dbReference type="KEGG" id="rul:UC8_07960"/>
<feature type="transmembrane region" description="Helical" evidence="2">
    <location>
        <begin position="122"/>
        <end position="146"/>
    </location>
</feature>
<feature type="transmembrane region" description="Helical" evidence="2">
    <location>
        <begin position="274"/>
        <end position="293"/>
    </location>
</feature>
<feature type="region of interest" description="Disordered" evidence="1">
    <location>
        <begin position="410"/>
        <end position="430"/>
    </location>
</feature>
<evidence type="ECO:0000259" key="3">
    <source>
        <dbReference type="Pfam" id="PF01757"/>
    </source>
</evidence>